<evidence type="ECO:0000313" key="2">
    <source>
        <dbReference type="Proteomes" id="UP001732700"/>
    </source>
</evidence>
<proteinExistence type="predicted"/>
<dbReference type="EnsemblPlants" id="AVESA.00010b.r2.4AG0605810.1">
    <property type="protein sequence ID" value="AVESA.00010b.r2.4AG0605810.1.CDS.1"/>
    <property type="gene ID" value="AVESA.00010b.r2.4AG0605810"/>
</dbReference>
<reference evidence="1" key="2">
    <citation type="submission" date="2025-09" db="UniProtKB">
        <authorList>
            <consortium name="EnsemblPlants"/>
        </authorList>
    </citation>
    <scope>IDENTIFICATION</scope>
</reference>
<keyword evidence="2" id="KW-1185">Reference proteome</keyword>
<evidence type="ECO:0000313" key="1">
    <source>
        <dbReference type="EnsemblPlants" id="AVESA.00010b.r2.4AG0605810.1.CDS.1"/>
    </source>
</evidence>
<dbReference type="Proteomes" id="UP001732700">
    <property type="component" value="Chromosome 4A"/>
</dbReference>
<name>A0ACD5WAV0_AVESA</name>
<protein>
    <submittedName>
        <fullName evidence="1">Uncharacterized protein</fullName>
    </submittedName>
</protein>
<accession>A0ACD5WAV0</accession>
<organism evidence="1 2">
    <name type="scientific">Avena sativa</name>
    <name type="common">Oat</name>
    <dbReference type="NCBI Taxonomy" id="4498"/>
    <lineage>
        <taxon>Eukaryota</taxon>
        <taxon>Viridiplantae</taxon>
        <taxon>Streptophyta</taxon>
        <taxon>Embryophyta</taxon>
        <taxon>Tracheophyta</taxon>
        <taxon>Spermatophyta</taxon>
        <taxon>Magnoliopsida</taxon>
        <taxon>Liliopsida</taxon>
        <taxon>Poales</taxon>
        <taxon>Poaceae</taxon>
        <taxon>BOP clade</taxon>
        <taxon>Pooideae</taxon>
        <taxon>Poodae</taxon>
        <taxon>Poeae</taxon>
        <taxon>Poeae Chloroplast Group 1 (Aveneae type)</taxon>
        <taxon>Aveninae</taxon>
        <taxon>Avena</taxon>
    </lineage>
</organism>
<reference evidence="1" key="1">
    <citation type="submission" date="2021-05" db="EMBL/GenBank/DDBJ databases">
        <authorList>
            <person name="Scholz U."/>
            <person name="Mascher M."/>
            <person name="Fiebig A."/>
        </authorList>
    </citation>
    <scope>NUCLEOTIDE SEQUENCE [LARGE SCALE GENOMIC DNA]</scope>
</reference>
<sequence length="408" mass="46138">MATNKKGAPYRREIPDHLLAEIFLRLPAPADLARTSAACVSFRGLITDRSFLRRFRRLHARPLLGFRDHDGFNRALPPHPSAPAARALADAADFSFSFLPSHCRWAVQDICDGRVLLHGLPERREELPLFTELVVCDPLHRRYILLPQVPDDLAASVQHPDPVVRRPQCKPFLVPLHEEEEAAEVEGTAFTVIWMVHCKINLSAFVFSSSSGQWSAAASKAWSDLVPGMGESDIMSQMHPFFLRRHYAYGCFYWDWLLIKSKKLLVLDTRRMEFSMADLPPGEWSTQGLAIVEAGEGRLGVVGFHDGTASALSYTIARNKGESPSQWEMEKRISLDSGYQYYIKDATQRYLLLRRTETSSLENSLTEYFSMDIKTLKLQRICAKQGTNMYGKCIYANFPPSLLSSPTI</sequence>